<dbReference type="InterPro" id="IPR013783">
    <property type="entry name" value="Ig-like_fold"/>
</dbReference>
<dbReference type="SUPFAM" id="SSF49265">
    <property type="entry name" value="Fibronectin type III"/>
    <property type="match status" value="1"/>
</dbReference>
<accession>A0A3Q9VBD5</accession>
<comment type="similarity">
    <text evidence="1">Belongs to the glycosyl hydrolase 16 family.</text>
</comment>
<dbReference type="InterPro" id="IPR013320">
    <property type="entry name" value="ConA-like_dom_sf"/>
</dbReference>
<dbReference type="KEGG" id="mphc:DMC14_000730"/>
<feature type="domain" description="GH16" evidence="3">
    <location>
        <begin position="39"/>
        <end position="295"/>
    </location>
</feature>
<keyword evidence="5" id="KW-1185">Reference proteome</keyword>
<dbReference type="Gene3D" id="2.60.120.200">
    <property type="match status" value="1"/>
</dbReference>
<organism evidence="4 5">
    <name type="scientific">Metamycoplasma phocicerebrale</name>
    <dbReference type="NCBI Taxonomy" id="142649"/>
    <lineage>
        <taxon>Bacteria</taxon>
        <taxon>Bacillati</taxon>
        <taxon>Mycoplasmatota</taxon>
        <taxon>Mycoplasmoidales</taxon>
        <taxon>Metamycoplasmataceae</taxon>
        <taxon>Metamycoplasma</taxon>
    </lineage>
</organism>
<evidence type="ECO:0000256" key="2">
    <source>
        <dbReference type="SAM" id="SignalP"/>
    </source>
</evidence>
<keyword evidence="2" id="KW-0732">Signal</keyword>
<dbReference type="InterPro" id="IPR036116">
    <property type="entry name" value="FN3_sf"/>
</dbReference>
<protein>
    <submittedName>
        <fullName evidence="4">Glycoside hydrolase family 16 protein</fullName>
    </submittedName>
</protein>
<reference evidence="4" key="1">
    <citation type="submission" date="2019-03" db="EMBL/GenBank/DDBJ databases">
        <title>Draft Sequence and Annotation of the Mycoplasma phocicerebrale Strain 1049T Genome.</title>
        <authorList>
            <person name="Frasca S.Jr."/>
            <person name="Kutish G.F."/>
            <person name="Castellanos Gell J."/>
            <person name="Michaels D.L."/>
            <person name="Brown D.R."/>
        </authorList>
    </citation>
    <scope>NUCLEOTIDE SEQUENCE</scope>
    <source>
        <strain evidence="4">1049</strain>
    </source>
</reference>
<evidence type="ECO:0000259" key="3">
    <source>
        <dbReference type="PROSITE" id="PS51762"/>
    </source>
</evidence>
<sequence length="384" mass="45797">MKRKMKKLLLGLSSFLTALPIACISTLVSCQKKENNFIEPLANAKVPYLDNNWVCTWADEFDNNKLDENKWTQQIRKNNHNNEKQYYTDKNIIIKDSILSLIAKKEEYHGKHYTSAKLITKDKKSFKYGRLQIKAKNPKGRGTWPAIWMLPVNKKNIEWPHYGEIDIMEYVGFDESKIFQTIHTGQHNHKNKTQIGSSYLINSSDRFLVYEFIWYPDRLEWYVDNTKIFETKYLKNKERDVERAYEEVFPFDKEFYLILNLAIGGTWAGKKGIDENIFPISFDVDYVRYYEFDYKKVDKIIPEKINKIFKSKNSKFLYWNKPKDDYEIEKYNIYLNKKLFKTVSLNQFKFEEIKNNGNYSIQISAVDFSGKESFLSDEFIYNKQ</sequence>
<dbReference type="Pfam" id="PF00722">
    <property type="entry name" value="Glyco_hydro_16"/>
    <property type="match status" value="1"/>
</dbReference>
<dbReference type="SUPFAM" id="SSF49899">
    <property type="entry name" value="Concanavalin A-like lectins/glucanases"/>
    <property type="match status" value="1"/>
</dbReference>
<keyword evidence="4" id="KW-0378">Hydrolase</keyword>
<dbReference type="InterPro" id="IPR050546">
    <property type="entry name" value="Glycosyl_Hydrlase_16"/>
</dbReference>
<dbReference type="GO" id="GO:0005975">
    <property type="term" value="P:carbohydrate metabolic process"/>
    <property type="evidence" value="ECO:0007669"/>
    <property type="project" value="InterPro"/>
</dbReference>
<evidence type="ECO:0000313" key="4">
    <source>
        <dbReference type="EMBL" id="AZZ65317.1"/>
    </source>
</evidence>
<dbReference type="PANTHER" id="PTHR10963:SF55">
    <property type="entry name" value="GLYCOSIDE HYDROLASE FAMILY 16 PROTEIN"/>
    <property type="match status" value="1"/>
</dbReference>
<dbReference type="PANTHER" id="PTHR10963">
    <property type="entry name" value="GLYCOSYL HYDROLASE-RELATED"/>
    <property type="match status" value="1"/>
</dbReference>
<dbReference type="Proteomes" id="UP000256585">
    <property type="component" value="Chromosome"/>
</dbReference>
<dbReference type="InterPro" id="IPR000757">
    <property type="entry name" value="Beta-glucanase-like"/>
</dbReference>
<dbReference type="Gene3D" id="2.60.40.10">
    <property type="entry name" value="Immunoglobulins"/>
    <property type="match status" value="1"/>
</dbReference>
<dbReference type="GO" id="GO:0004553">
    <property type="term" value="F:hydrolase activity, hydrolyzing O-glycosyl compounds"/>
    <property type="evidence" value="ECO:0007669"/>
    <property type="project" value="InterPro"/>
</dbReference>
<dbReference type="RefSeq" id="WP_116171864.1">
    <property type="nucleotide sequence ID" value="NZ_CP033058.2"/>
</dbReference>
<dbReference type="AlphaFoldDB" id="A0A3Q9VBD5"/>
<evidence type="ECO:0000313" key="5">
    <source>
        <dbReference type="Proteomes" id="UP000256585"/>
    </source>
</evidence>
<evidence type="ECO:0000256" key="1">
    <source>
        <dbReference type="ARBA" id="ARBA00006865"/>
    </source>
</evidence>
<feature type="chain" id="PRO_5018611046" evidence="2">
    <location>
        <begin position="23"/>
        <end position="384"/>
    </location>
</feature>
<name>A0A3Q9VBD5_9BACT</name>
<dbReference type="OrthoDB" id="9809583at2"/>
<feature type="signal peptide" evidence="2">
    <location>
        <begin position="1"/>
        <end position="22"/>
    </location>
</feature>
<dbReference type="PROSITE" id="PS51257">
    <property type="entry name" value="PROKAR_LIPOPROTEIN"/>
    <property type="match status" value="1"/>
</dbReference>
<gene>
    <name evidence="4" type="ORF">DMC14_000730</name>
</gene>
<proteinExistence type="inferred from homology"/>
<dbReference type="PROSITE" id="PS51762">
    <property type="entry name" value="GH16_2"/>
    <property type="match status" value="1"/>
</dbReference>
<dbReference type="CDD" id="cd08023">
    <property type="entry name" value="GH16_laminarinase_like"/>
    <property type="match status" value="1"/>
</dbReference>
<dbReference type="EMBL" id="CP033058">
    <property type="protein sequence ID" value="AZZ65317.1"/>
    <property type="molecule type" value="Genomic_DNA"/>
</dbReference>